<gene>
    <name evidence="1" type="ORF">RhiirC2_769449</name>
</gene>
<dbReference type="EMBL" id="LLXL01000054">
    <property type="protein sequence ID" value="PKK79142.1"/>
    <property type="molecule type" value="Genomic_DNA"/>
</dbReference>
<reference evidence="1 2" key="2">
    <citation type="submission" date="2017-10" db="EMBL/GenBank/DDBJ databases">
        <title>Extensive intraspecific genome diversity in a model arbuscular mycorrhizal fungus.</title>
        <authorList>
            <person name="Chen E.C.H."/>
            <person name="Morin E."/>
            <person name="Baudet D."/>
            <person name="Noel J."/>
            <person name="Ndikumana S."/>
            <person name="Charron P."/>
            <person name="St-Onge C."/>
            <person name="Giorgi J."/>
            <person name="Grigoriev I.V."/>
            <person name="Roux C."/>
            <person name="Martin F.M."/>
            <person name="Corradi N."/>
        </authorList>
    </citation>
    <scope>NUCLEOTIDE SEQUENCE [LARGE SCALE GENOMIC DNA]</scope>
    <source>
        <strain evidence="1 2">C2</strain>
    </source>
</reference>
<proteinExistence type="predicted"/>
<sequence>MNDKYKYSKFLESLFRIQDFIPSRARRKYFDRVRTLLIQQDKAVFARKKKHVSASWRKEKNKKTKTFCRFSYGYRGFYIDVYEPCGLMNCNFPYTYVMSRNRKKMSTSREGNKSRGRIES</sequence>
<evidence type="ECO:0000313" key="2">
    <source>
        <dbReference type="Proteomes" id="UP000233469"/>
    </source>
</evidence>
<dbReference type="VEuPathDB" id="FungiDB:FUN_014108"/>
<evidence type="ECO:0000313" key="1">
    <source>
        <dbReference type="EMBL" id="PKK79142.1"/>
    </source>
</evidence>
<dbReference type="AlphaFoldDB" id="A0A2N1NZ59"/>
<protein>
    <submittedName>
        <fullName evidence="1">Uncharacterized protein</fullName>
    </submittedName>
</protein>
<organism evidence="1 2">
    <name type="scientific">Rhizophagus irregularis</name>
    <dbReference type="NCBI Taxonomy" id="588596"/>
    <lineage>
        <taxon>Eukaryota</taxon>
        <taxon>Fungi</taxon>
        <taxon>Fungi incertae sedis</taxon>
        <taxon>Mucoromycota</taxon>
        <taxon>Glomeromycotina</taxon>
        <taxon>Glomeromycetes</taxon>
        <taxon>Glomerales</taxon>
        <taxon>Glomeraceae</taxon>
        <taxon>Rhizophagus</taxon>
    </lineage>
</organism>
<accession>A0A2N1NZ59</accession>
<dbReference type="OrthoDB" id="2326106at2759"/>
<comment type="caution">
    <text evidence="1">The sequence shown here is derived from an EMBL/GenBank/DDBJ whole genome shotgun (WGS) entry which is preliminary data.</text>
</comment>
<reference evidence="1 2" key="1">
    <citation type="submission" date="2016-04" db="EMBL/GenBank/DDBJ databases">
        <title>Genome analyses suggest a sexual origin of heterokaryosis in a supposedly ancient asexual fungus.</title>
        <authorList>
            <person name="Ropars J."/>
            <person name="Sedzielewska K."/>
            <person name="Noel J."/>
            <person name="Charron P."/>
            <person name="Farinelli L."/>
            <person name="Marton T."/>
            <person name="Kruger M."/>
            <person name="Pelin A."/>
            <person name="Brachmann A."/>
            <person name="Corradi N."/>
        </authorList>
    </citation>
    <scope>NUCLEOTIDE SEQUENCE [LARGE SCALE GENOMIC DNA]</scope>
    <source>
        <strain evidence="1 2">C2</strain>
    </source>
</reference>
<dbReference type="VEuPathDB" id="FungiDB:RhiirFUN_016971"/>
<dbReference type="Proteomes" id="UP000233469">
    <property type="component" value="Unassembled WGS sequence"/>
</dbReference>
<name>A0A2N1NZ59_9GLOM</name>